<organism evidence="9 10">
    <name type="scientific">Aquimarina algiphila</name>
    <dbReference type="NCBI Taxonomy" id="2047982"/>
    <lineage>
        <taxon>Bacteria</taxon>
        <taxon>Pseudomonadati</taxon>
        <taxon>Bacteroidota</taxon>
        <taxon>Flavobacteriia</taxon>
        <taxon>Flavobacteriales</taxon>
        <taxon>Flavobacteriaceae</taxon>
        <taxon>Aquimarina</taxon>
    </lineage>
</organism>
<name>A0A554VKV7_9FLAO</name>
<dbReference type="InterPro" id="IPR003838">
    <property type="entry name" value="ABC3_permease_C"/>
</dbReference>
<sequence length="806" mass="91225">MFKNHLKIAWRTIKNEKLFTFIKIGGLAIGIAACVLIALFIQDELSYDQHIVEKDNVFRVYSEGVYDGDKERVTWFQAPFAKALKTDFPEIEKSGRYLTSELFGAGNKQLRIEGEIQNYFESNFIFADQELLELFEIPFVEGKIENALSEPATIVISQDKADKYFPNGNAVGNTLILDNDTNKPYKITGVMKNTSAKSHFDYDFIITMEGRDFYPGENENWRATNYYTYIKINDQTNVQQLEQKLLSVVEKYLIPIEQENGNADDIKYLKSLQYKLQPVHEIHLRSRGIQDGLKHSDIRFTWLFAAIAGFILILACINFINLSTAKSANRAKEVGLRKTIGAFRHNLVSQFLVESILFSLGSFVIGIGLAWLLLPMFNSVASKSLFIPWDQWWFILIMVASSLFIGFLAGLYPAYYLSSFKPIQVLKGSLSIGSKSGKLRSGLVIFQFTTSIVLIISTLVIHQQMDFILNKELGYSKDQVLVVKGTSTLGDEVENFKDQLLQLPEVKHVTISEYLPIEGTKRNTNQFWEDGKRETTIGGQIWRVDHDYLKTLGIKLKEGRDFSLDFASDSIENVIINQTLVTKLGLKDPIGKIITNGRPKTVIGVVEDFHLNNLKEDITPLVMAVGNSQGIISVKLSSAQIDSALSSIAAVWQTKVPNQSFRYTFLDQDFALMHEDVQRIGKIFNAFAFLAILVACLGLFALSAFMVEQRKKEISIRVVLGASFRSIYKLLTINFLKLIFVAVLISIPIAWYMMSRWLEDFAYRMSIGWELFVEGAIIALLIAIFTISYQSIGAALIKPLKSLRTE</sequence>
<feature type="transmembrane region" description="Helical" evidence="6">
    <location>
        <begin position="300"/>
        <end position="322"/>
    </location>
</feature>
<comment type="caution">
    <text evidence="9">The sequence shown here is derived from an EMBL/GenBank/DDBJ whole genome shotgun (WGS) entry which is preliminary data.</text>
</comment>
<dbReference type="PANTHER" id="PTHR30572">
    <property type="entry name" value="MEMBRANE COMPONENT OF TRANSPORTER-RELATED"/>
    <property type="match status" value="1"/>
</dbReference>
<dbReference type="RefSeq" id="WP_143916526.1">
    <property type="nucleotide sequence ID" value="NZ_CANMIK010000023.1"/>
</dbReference>
<evidence type="ECO:0000313" key="9">
    <source>
        <dbReference type="EMBL" id="TSE08716.1"/>
    </source>
</evidence>
<dbReference type="PANTHER" id="PTHR30572:SF18">
    <property type="entry name" value="ABC-TYPE MACROLIDE FAMILY EXPORT SYSTEM PERMEASE COMPONENT 2"/>
    <property type="match status" value="1"/>
</dbReference>
<reference evidence="9 10" key="1">
    <citation type="submission" date="2019-07" db="EMBL/GenBank/DDBJ databases">
        <title>The draft genome sequence of Aquimarina algiphila M91.</title>
        <authorList>
            <person name="Meng X."/>
        </authorList>
    </citation>
    <scope>NUCLEOTIDE SEQUENCE [LARGE SCALE GENOMIC DNA]</scope>
    <source>
        <strain evidence="9 10">M91</strain>
    </source>
</reference>
<evidence type="ECO:0000313" key="10">
    <source>
        <dbReference type="Proteomes" id="UP000318833"/>
    </source>
</evidence>
<keyword evidence="2" id="KW-1003">Cell membrane</keyword>
<dbReference type="InterPro" id="IPR025857">
    <property type="entry name" value="MacB_PCD"/>
</dbReference>
<keyword evidence="5 6" id="KW-0472">Membrane</keyword>
<keyword evidence="10" id="KW-1185">Reference proteome</keyword>
<evidence type="ECO:0000256" key="3">
    <source>
        <dbReference type="ARBA" id="ARBA00022692"/>
    </source>
</evidence>
<dbReference type="EMBL" id="VLNR01000020">
    <property type="protein sequence ID" value="TSE08716.1"/>
    <property type="molecule type" value="Genomic_DNA"/>
</dbReference>
<dbReference type="PROSITE" id="PS51257">
    <property type="entry name" value="PROKAR_LIPOPROTEIN"/>
    <property type="match status" value="1"/>
</dbReference>
<dbReference type="Pfam" id="PF02687">
    <property type="entry name" value="FtsX"/>
    <property type="match status" value="2"/>
</dbReference>
<feature type="domain" description="ABC3 transporter permease C-terminal" evidence="7">
    <location>
        <begin position="306"/>
        <end position="421"/>
    </location>
</feature>
<feature type="transmembrane region" description="Helical" evidence="6">
    <location>
        <begin position="439"/>
        <end position="461"/>
    </location>
</feature>
<feature type="domain" description="ABC3 transporter permease C-terminal" evidence="7">
    <location>
        <begin position="686"/>
        <end position="793"/>
    </location>
</feature>
<dbReference type="GO" id="GO:0022857">
    <property type="term" value="F:transmembrane transporter activity"/>
    <property type="evidence" value="ECO:0007669"/>
    <property type="project" value="TreeGrafter"/>
</dbReference>
<dbReference type="AlphaFoldDB" id="A0A554VKV7"/>
<feature type="domain" description="MacB-like periplasmic core" evidence="8">
    <location>
        <begin position="452"/>
        <end position="610"/>
    </location>
</feature>
<dbReference type="Proteomes" id="UP000318833">
    <property type="component" value="Unassembled WGS sequence"/>
</dbReference>
<protein>
    <submittedName>
        <fullName evidence="9">FtsX-like permease family protein</fullName>
    </submittedName>
</protein>
<evidence type="ECO:0000256" key="6">
    <source>
        <dbReference type="SAM" id="Phobius"/>
    </source>
</evidence>
<feature type="transmembrane region" description="Helical" evidence="6">
    <location>
        <begin position="21"/>
        <end position="41"/>
    </location>
</feature>
<dbReference type="Pfam" id="PF12704">
    <property type="entry name" value="MacB_PCD"/>
    <property type="match status" value="2"/>
</dbReference>
<feature type="transmembrane region" description="Helical" evidence="6">
    <location>
        <begin position="351"/>
        <end position="372"/>
    </location>
</feature>
<evidence type="ECO:0000259" key="7">
    <source>
        <dbReference type="Pfam" id="PF02687"/>
    </source>
</evidence>
<dbReference type="GO" id="GO:0005886">
    <property type="term" value="C:plasma membrane"/>
    <property type="evidence" value="ECO:0007669"/>
    <property type="project" value="UniProtKB-SubCell"/>
</dbReference>
<dbReference type="OrthoDB" id="8740261at2"/>
<evidence type="ECO:0000256" key="4">
    <source>
        <dbReference type="ARBA" id="ARBA00022989"/>
    </source>
</evidence>
<keyword evidence="3 6" id="KW-0812">Transmembrane</keyword>
<comment type="subcellular location">
    <subcellularLocation>
        <location evidence="1">Cell membrane</location>
        <topology evidence="1">Multi-pass membrane protein</topology>
    </subcellularLocation>
</comment>
<proteinExistence type="predicted"/>
<accession>A0A554VKV7</accession>
<keyword evidence="4 6" id="KW-1133">Transmembrane helix</keyword>
<feature type="domain" description="MacB-like periplasmic core" evidence="8">
    <location>
        <begin position="20"/>
        <end position="245"/>
    </location>
</feature>
<feature type="transmembrane region" description="Helical" evidence="6">
    <location>
        <begin position="771"/>
        <end position="797"/>
    </location>
</feature>
<evidence type="ECO:0000256" key="5">
    <source>
        <dbReference type="ARBA" id="ARBA00023136"/>
    </source>
</evidence>
<feature type="transmembrane region" description="Helical" evidence="6">
    <location>
        <begin position="683"/>
        <end position="707"/>
    </location>
</feature>
<evidence type="ECO:0000256" key="1">
    <source>
        <dbReference type="ARBA" id="ARBA00004651"/>
    </source>
</evidence>
<feature type="transmembrane region" description="Helical" evidence="6">
    <location>
        <begin position="727"/>
        <end position="751"/>
    </location>
</feature>
<dbReference type="InterPro" id="IPR050250">
    <property type="entry name" value="Macrolide_Exporter_MacB"/>
</dbReference>
<evidence type="ECO:0000259" key="8">
    <source>
        <dbReference type="Pfam" id="PF12704"/>
    </source>
</evidence>
<gene>
    <name evidence="9" type="ORF">FOF46_11250</name>
</gene>
<feature type="transmembrane region" description="Helical" evidence="6">
    <location>
        <begin position="392"/>
        <end position="418"/>
    </location>
</feature>
<evidence type="ECO:0000256" key="2">
    <source>
        <dbReference type="ARBA" id="ARBA00022475"/>
    </source>
</evidence>